<protein>
    <submittedName>
        <fullName evidence="1">Uncharacterized protein</fullName>
    </submittedName>
</protein>
<dbReference type="EMBL" id="BQNB010015701">
    <property type="protein sequence ID" value="GJT43109.1"/>
    <property type="molecule type" value="Genomic_DNA"/>
</dbReference>
<reference evidence="1" key="2">
    <citation type="submission" date="2022-01" db="EMBL/GenBank/DDBJ databases">
        <authorList>
            <person name="Yamashiro T."/>
            <person name="Shiraishi A."/>
            <person name="Satake H."/>
            <person name="Nakayama K."/>
        </authorList>
    </citation>
    <scope>NUCLEOTIDE SEQUENCE</scope>
</reference>
<name>A0ABQ5E193_9ASTR</name>
<proteinExistence type="predicted"/>
<reference evidence="1" key="1">
    <citation type="journal article" date="2022" name="Int. J. Mol. Sci.">
        <title>Draft Genome of Tanacetum Coccineum: Genomic Comparison of Closely Related Tanacetum-Family Plants.</title>
        <authorList>
            <person name="Yamashiro T."/>
            <person name="Shiraishi A."/>
            <person name="Nakayama K."/>
            <person name="Satake H."/>
        </authorList>
    </citation>
    <scope>NUCLEOTIDE SEQUENCE</scope>
</reference>
<sequence>MRIFGFRPTRGMSISGCVSPLHSDDGRKLLEKHKMIKVVDKLGRLYPKSSVHVLDLTDGKTVYMFVDKFYPIRATLLERMLRHRLTVPPSYCRDVVVAGSVIQTIQAGLRESYECLASAPMLPKLECYSLFHDFLWDRKWLSPMSKAALGTDTPYLLDGYGVLSGFTRFNPIVTSLKSLNQDYSSKNHERKFLRALLLKWRAKLMAIEEAKDLATLPLDELIRNLKFYEMILENDGVTSKTTKEKFKSLALKSKVTREQTSDDSDKGHFIDECLKPKENKAFVRGAWSDSEDGDEPQNDATCLMVVDTQEVQPKPSTSNNNVDLFEL</sequence>
<keyword evidence="2" id="KW-1185">Reference proteome</keyword>
<evidence type="ECO:0000313" key="2">
    <source>
        <dbReference type="Proteomes" id="UP001151760"/>
    </source>
</evidence>
<comment type="caution">
    <text evidence="1">The sequence shown here is derived from an EMBL/GenBank/DDBJ whole genome shotgun (WGS) entry which is preliminary data.</text>
</comment>
<organism evidence="1 2">
    <name type="scientific">Tanacetum coccineum</name>
    <dbReference type="NCBI Taxonomy" id="301880"/>
    <lineage>
        <taxon>Eukaryota</taxon>
        <taxon>Viridiplantae</taxon>
        <taxon>Streptophyta</taxon>
        <taxon>Embryophyta</taxon>
        <taxon>Tracheophyta</taxon>
        <taxon>Spermatophyta</taxon>
        <taxon>Magnoliopsida</taxon>
        <taxon>eudicotyledons</taxon>
        <taxon>Gunneridae</taxon>
        <taxon>Pentapetalae</taxon>
        <taxon>asterids</taxon>
        <taxon>campanulids</taxon>
        <taxon>Asterales</taxon>
        <taxon>Asteraceae</taxon>
        <taxon>Asteroideae</taxon>
        <taxon>Anthemideae</taxon>
        <taxon>Anthemidinae</taxon>
        <taxon>Tanacetum</taxon>
    </lineage>
</organism>
<evidence type="ECO:0000313" key="1">
    <source>
        <dbReference type="EMBL" id="GJT43109.1"/>
    </source>
</evidence>
<dbReference type="Proteomes" id="UP001151760">
    <property type="component" value="Unassembled WGS sequence"/>
</dbReference>
<accession>A0ABQ5E193</accession>
<gene>
    <name evidence="1" type="ORF">Tco_0951824</name>
</gene>